<dbReference type="InParanoid" id="Q7NJ30"/>
<dbReference type="PhylomeDB" id="Q7NJ30"/>
<dbReference type="KEGG" id="gvi:gll2002"/>
<evidence type="ECO:0000313" key="3">
    <source>
        <dbReference type="EMBL" id="BAC89943.1"/>
    </source>
</evidence>
<protein>
    <submittedName>
        <fullName evidence="3">Gll2002 protein</fullName>
    </submittedName>
</protein>
<reference evidence="3 4" key="1">
    <citation type="journal article" date="2003" name="DNA Res.">
        <title>Complete genome structure of Gloeobacter violaceus PCC 7421, a cyanobacterium that lacks thylakoids.</title>
        <authorList>
            <person name="Nakamura Y."/>
            <person name="Kaneko T."/>
            <person name="Sato S."/>
            <person name="Mimuro M."/>
            <person name="Miyashita H."/>
            <person name="Tsuchiya T."/>
            <person name="Sasamoto S."/>
            <person name="Watanabe A."/>
            <person name="Kawashima K."/>
            <person name="Kishida Y."/>
            <person name="Kiyokawa C."/>
            <person name="Kohara M."/>
            <person name="Matsumoto M."/>
            <person name="Matsuno A."/>
            <person name="Nakazaki N."/>
            <person name="Shimpo S."/>
            <person name="Takeuchi C."/>
            <person name="Yamada M."/>
            <person name="Tabata S."/>
        </authorList>
    </citation>
    <scope>NUCLEOTIDE SEQUENCE [LARGE SCALE GENOMIC DNA]</scope>
    <source>
        <strain evidence="4">ATCC 29082 / PCC 7421</strain>
    </source>
</reference>
<keyword evidence="1" id="KW-0378">Hydrolase</keyword>
<organism evidence="3 4">
    <name type="scientific">Gloeobacter violaceus (strain ATCC 29082 / PCC 7421)</name>
    <dbReference type="NCBI Taxonomy" id="251221"/>
    <lineage>
        <taxon>Bacteria</taxon>
        <taxon>Bacillati</taxon>
        <taxon>Cyanobacteriota</taxon>
        <taxon>Cyanophyceae</taxon>
        <taxon>Gloeobacterales</taxon>
        <taxon>Gloeobacteraceae</taxon>
        <taxon>Gloeobacter</taxon>
    </lineage>
</organism>
<dbReference type="ESTHER" id="glovi-GLL2002">
    <property type="family name" value="6_AlphaBeta_hydrolase"/>
</dbReference>
<dbReference type="FunCoup" id="Q7NJ30">
    <property type="interactions" value="51"/>
</dbReference>
<accession>Q7NJ30</accession>
<dbReference type="InterPro" id="IPR000073">
    <property type="entry name" value="AB_hydrolase_1"/>
</dbReference>
<dbReference type="PATRIC" id="fig|251221.4.peg.2035"/>
<dbReference type="GO" id="GO:0016787">
    <property type="term" value="F:hydrolase activity"/>
    <property type="evidence" value="ECO:0007669"/>
    <property type="project" value="UniProtKB-KW"/>
</dbReference>
<gene>
    <name evidence="3" type="ordered locus">gll2002</name>
</gene>
<dbReference type="EMBL" id="BA000045">
    <property type="protein sequence ID" value="BAC89943.1"/>
    <property type="molecule type" value="Genomic_DNA"/>
</dbReference>
<dbReference type="Proteomes" id="UP000000557">
    <property type="component" value="Chromosome"/>
</dbReference>
<dbReference type="PANTHER" id="PTHR43798">
    <property type="entry name" value="MONOACYLGLYCEROL LIPASE"/>
    <property type="match status" value="1"/>
</dbReference>
<dbReference type="InterPro" id="IPR029058">
    <property type="entry name" value="AB_hydrolase_fold"/>
</dbReference>
<dbReference type="STRING" id="251221.gene:10759494"/>
<name>Q7NJ30_GLOVI</name>
<dbReference type="EnsemblBacteria" id="BAC89943">
    <property type="protein sequence ID" value="BAC89943"/>
    <property type="gene ID" value="BAC89943"/>
</dbReference>
<evidence type="ECO:0000259" key="2">
    <source>
        <dbReference type="Pfam" id="PF12697"/>
    </source>
</evidence>
<dbReference type="SUPFAM" id="SSF53474">
    <property type="entry name" value="alpha/beta-Hydrolases"/>
    <property type="match status" value="1"/>
</dbReference>
<evidence type="ECO:0000313" key="4">
    <source>
        <dbReference type="Proteomes" id="UP000000557"/>
    </source>
</evidence>
<dbReference type="InterPro" id="IPR050266">
    <property type="entry name" value="AB_hydrolase_sf"/>
</dbReference>
<dbReference type="GO" id="GO:0016020">
    <property type="term" value="C:membrane"/>
    <property type="evidence" value="ECO:0000318"/>
    <property type="project" value="GO_Central"/>
</dbReference>
<evidence type="ECO:0000256" key="1">
    <source>
        <dbReference type="ARBA" id="ARBA00022801"/>
    </source>
</evidence>
<dbReference type="PANTHER" id="PTHR43798:SF31">
    <property type="entry name" value="AB HYDROLASE SUPERFAMILY PROTEIN YCLE"/>
    <property type="match status" value="1"/>
</dbReference>
<dbReference type="eggNOG" id="COG2267">
    <property type="taxonomic scope" value="Bacteria"/>
</dbReference>
<proteinExistence type="predicted"/>
<dbReference type="PRINTS" id="PR00111">
    <property type="entry name" value="ABHYDROLASE"/>
</dbReference>
<dbReference type="AlphaFoldDB" id="Q7NJ30"/>
<reference evidence="3 4" key="2">
    <citation type="journal article" date="2003" name="DNA Res.">
        <title>Complete genome structure of Gloeobacter violaceus PCC 7421, a cyanobacterium that lacks thylakoids (supplement).</title>
        <authorList>
            <person name="Nakamura Y."/>
            <person name="Kaneko T."/>
            <person name="Sato S."/>
            <person name="Mimuro M."/>
            <person name="Miyashita H."/>
            <person name="Tsuchiya T."/>
            <person name="Sasamoto S."/>
            <person name="Watanabe A."/>
            <person name="Kawashima K."/>
            <person name="Kishida Y."/>
            <person name="Kiyokawa C."/>
            <person name="Kohara M."/>
            <person name="Matsumoto M."/>
            <person name="Matsuno A."/>
            <person name="Nakazaki N."/>
            <person name="Shimpo S."/>
            <person name="Takeuchi C."/>
            <person name="Yamada M."/>
            <person name="Tabata S."/>
        </authorList>
    </citation>
    <scope>NUCLEOTIDE SEQUENCE [LARGE SCALE GENOMIC DNA]</scope>
    <source>
        <strain evidence="4">ATCC 29082 / PCC 7421</strain>
    </source>
</reference>
<dbReference type="Gene3D" id="3.40.50.1820">
    <property type="entry name" value="alpha/beta hydrolase"/>
    <property type="match status" value="1"/>
</dbReference>
<feature type="domain" description="AB hydrolase-1" evidence="2">
    <location>
        <begin position="21"/>
        <end position="246"/>
    </location>
</feature>
<dbReference type="Pfam" id="PF12697">
    <property type="entry name" value="Abhydrolase_6"/>
    <property type="match status" value="1"/>
</dbReference>
<dbReference type="HOGENOM" id="CLU_020336_50_4_3"/>
<sequence>MAPEDAAMLKVLERGAGEPALVFLHYFGGSSQTWLAVIERLADAARCTTPDLRGFGASEAAGQYAISDYTDDLERLVGALALTRYILVGHSMGGKIALAFAARQPAGLQSLVLVAPSPPSPEPMPEAERSRMLDTHGERAAAEETARKITARPLPGPQFEQVVADNLRTSEAAWRAWLQHGSREDFSDSMDKIALPVLVIVGEADPVLSPRLLEQQVVGRIAGARLVTVPDAGHLLPLEAPEATARHIRSELRRKNPSAT</sequence>
<keyword evidence="4" id="KW-1185">Reference proteome</keyword>
<dbReference type="OrthoDB" id="9808398at2"/>